<dbReference type="AlphaFoldDB" id="A0A5P8FM64"/>
<dbReference type="Gene3D" id="2.60.40.2700">
    <property type="match status" value="2"/>
</dbReference>
<evidence type="ECO:0000313" key="2">
    <source>
        <dbReference type="EMBL" id="QFQ30699.2"/>
    </source>
</evidence>
<feature type="chain" id="PRO_5039122244" description="Peptidase M11 gametolysin domain-containing protein" evidence="1">
    <location>
        <begin position="19"/>
        <end position="633"/>
    </location>
</feature>
<name>A0A5P8FM64_9MICO</name>
<accession>A0A5P8FM64</accession>
<dbReference type="GeneID" id="59161684"/>
<dbReference type="KEGG" id="jme:EEW87_010925"/>
<gene>
    <name evidence="2" type="ORF">EEW87_010925</name>
</gene>
<dbReference type="RefSeq" id="WP_123092105.1">
    <property type="nucleotide sequence ID" value="NZ_CP044548.2"/>
</dbReference>
<keyword evidence="1" id="KW-0732">Signal</keyword>
<protein>
    <recommendedName>
        <fullName evidence="4">Peptidase M11 gametolysin domain-containing protein</fullName>
    </recommendedName>
</protein>
<dbReference type="Proteomes" id="UP000271708">
    <property type="component" value="Chromosome"/>
</dbReference>
<evidence type="ECO:0008006" key="4">
    <source>
        <dbReference type="Google" id="ProtNLM"/>
    </source>
</evidence>
<sequence length="633" mass="65436">MAAPLRILVPLLSAVVLAAGAAAPASGSPPGASAAAGTVRMTGVVLRTPAEPGQPARTGLRVGSRLVATSGAGIERTPAGSQVTVDVGVPPTAGPSGDRVAASIDAASRQGAPALAVQRVVSSTPPVAQAYTPATRALTMVNVTPRGATPDPIGTPALTTQVSASSTFWQQQSRGELRLAMSGALRPSYTASVDCSDPFALWDEAARRTGYVDADNTSLVLVLPGNAACSYGLGTIGGSPNSGGYIYYTGDSPDVLSHEAGHNMSLMHADRLACPTPDARQLGWDDFGTSCELAAYGDGQDIMSVDLIGSPSPMLSTPQALRTGMLEASAATVLPGTGTSSVTLLPVAGRTGLRSARVTNPATGVTYYVEYRRASGLDAENAWGHRTGVRVLRWNYDSTNETVLLDPSPTGTWDDADPVLDVGETLTTYDGGLRIRTVSAGTSSATVEVTSSVTLRDFTMSAGPSISGTRGVGRTLTANRGAWSPTPSSTSYRWLRDGVAISGAYYSTYTPRTADAGRYLSVRVTVRRLGYRDATATSSRVGIPIYATTAPRIGGTAQVGRTLTAYVGSWTPTPSTYGYQWYRGSTAISGATAKTYVVRSSDAGAKIRARVTARRTGYSSGSAYTAYTAAVTR</sequence>
<evidence type="ECO:0000313" key="3">
    <source>
        <dbReference type="Proteomes" id="UP000271708"/>
    </source>
</evidence>
<proteinExistence type="predicted"/>
<evidence type="ECO:0000256" key="1">
    <source>
        <dbReference type="SAM" id="SignalP"/>
    </source>
</evidence>
<dbReference type="EMBL" id="CP044548">
    <property type="protein sequence ID" value="QFQ30699.2"/>
    <property type="molecule type" value="Genomic_DNA"/>
</dbReference>
<dbReference type="SUPFAM" id="SSF55486">
    <property type="entry name" value="Metalloproteases ('zincins'), catalytic domain"/>
    <property type="match status" value="1"/>
</dbReference>
<feature type="signal peptide" evidence="1">
    <location>
        <begin position="1"/>
        <end position="18"/>
    </location>
</feature>
<organism evidence="2 3">
    <name type="scientific">Janibacter melonis</name>
    <dbReference type="NCBI Taxonomy" id="262209"/>
    <lineage>
        <taxon>Bacteria</taxon>
        <taxon>Bacillati</taxon>
        <taxon>Actinomycetota</taxon>
        <taxon>Actinomycetes</taxon>
        <taxon>Micrococcales</taxon>
        <taxon>Intrasporangiaceae</taxon>
        <taxon>Janibacter</taxon>
    </lineage>
</organism>
<reference evidence="2 3" key="1">
    <citation type="submission" date="2019-09" db="EMBL/GenBank/DDBJ databases">
        <title>Complete Genome Sequence of Janibacter melonis M714 with both human health impact and industrial applications.</title>
        <authorList>
            <person name="Jin M."/>
            <person name="Zhao Q.R."/>
        </authorList>
    </citation>
    <scope>NUCLEOTIDE SEQUENCE [LARGE SCALE GENOMIC DNA]</scope>
    <source>
        <strain evidence="2 3">M714</strain>
    </source>
</reference>